<feature type="transmembrane region" description="Helical" evidence="7">
    <location>
        <begin position="378"/>
        <end position="395"/>
    </location>
</feature>
<feature type="transmembrane region" description="Helical" evidence="7">
    <location>
        <begin position="63"/>
        <end position="82"/>
    </location>
</feature>
<dbReference type="EMBL" id="VULN01000011">
    <property type="protein sequence ID" value="MSS82593.1"/>
    <property type="molecule type" value="Genomic_DNA"/>
</dbReference>
<dbReference type="Pfam" id="PF00528">
    <property type="entry name" value="BPD_transp_1"/>
    <property type="match status" value="2"/>
</dbReference>
<feature type="transmembrane region" description="Helical" evidence="7">
    <location>
        <begin position="195"/>
        <end position="212"/>
    </location>
</feature>
<dbReference type="GO" id="GO:0055085">
    <property type="term" value="P:transmembrane transport"/>
    <property type="evidence" value="ECO:0007669"/>
    <property type="project" value="InterPro"/>
</dbReference>
<dbReference type="Proteomes" id="UP000441455">
    <property type="component" value="Unassembled WGS sequence"/>
</dbReference>
<feature type="transmembrane region" description="Helical" evidence="7">
    <location>
        <begin position="318"/>
        <end position="338"/>
    </location>
</feature>
<comment type="caution">
    <text evidence="9">The sequence shown here is derived from an EMBL/GenBank/DDBJ whole genome shotgun (WGS) entry which is preliminary data.</text>
</comment>
<comment type="subcellular location">
    <subcellularLocation>
        <location evidence="1 7">Cell membrane</location>
        <topology evidence="1 7">Multi-pass membrane protein</topology>
    </subcellularLocation>
</comment>
<evidence type="ECO:0000256" key="1">
    <source>
        <dbReference type="ARBA" id="ARBA00004651"/>
    </source>
</evidence>
<feature type="transmembrane region" description="Helical" evidence="7">
    <location>
        <begin position="479"/>
        <end position="496"/>
    </location>
</feature>
<protein>
    <submittedName>
        <fullName evidence="9">ABC transporter permease subunit</fullName>
    </submittedName>
</protein>
<dbReference type="PROSITE" id="PS50928">
    <property type="entry name" value="ABC_TM1"/>
    <property type="match status" value="2"/>
</dbReference>
<evidence type="ECO:0000313" key="9">
    <source>
        <dbReference type="EMBL" id="MSS82593.1"/>
    </source>
</evidence>
<keyword evidence="6 7" id="KW-0472">Membrane</keyword>
<dbReference type="GO" id="GO:0005886">
    <property type="term" value="C:plasma membrane"/>
    <property type="evidence" value="ECO:0007669"/>
    <property type="project" value="UniProtKB-SubCell"/>
</dbReference>
<feature type="transmembrane region" description="Helical" evidence="7">
    <location>
        <begin position="350"/>
        <end position="372"/>
    </location>
</feature>
<gene>
    <name evidence="9" type="ORF">FX155_08315</name>
</gene>
<evidence type="ECO:0000313" key="10">
    <source>
        <dbReference type="Proteomes" id="UP000441455"/>
    </source>
</evidence>
<feature type="domain" description="ABC transmembrane type-1" evidence="8">
    <location>
        <begin position="57"/>
        <end position="240"/>
    </location>
</feature>
<dbReference type="OrthoDB" id="8557224at2"/>
<feature type="transmembrane region" description="Helical" evidence="7">
    <location>
        <begin position="453"/>
        <end position="473"/>
    </location>
</feature>
<evidence type="ECO:0000259" key="8">
    <source>
        <dbReference type="PROSITE" id="PS50928"/>
    </source>
</evidence>
<evidence type="ECO:0000256" key="5">
    <source>
        <dbReference type="ARBA" id="ARBA00022989"/>
    </source>
</evidence>
<dbReference type="RefSeq" id="WP_154488409.1">
    <property type="nucleotide sequence ID" value="NZ_VULN01000011.1"/>
</dbReference>
<proteinExistence type="inferred from homology"/>
<keyword evidence="4 7" id="KW-0812">Transmembrane</keyword>
<dbReference type="InterPro" id="IPR000515">
    <property type="entry name" value="MetI-like"/>
</dbReference>
<dbReference type="PANTHER" id="PTHR30043:SF1">
    <property type="entry name" value="ABC TRANSPORT SYSTEM PERMEASE PROTEIN P69"/>
    <property type="match status" value="1"/>
</dbReference>
<evidence type="ECO:0000256" key="6">
    <source>
        <dbReference type="ARBA" id="ARBA00023136"/>
    </source>
</evidence>
<dbReference type="CDD" id="cd06261">
    <property type="entry name" value="TM_PBP2"/>
    <property type="match status" value="2"/>
</dbReference>
<keyword evidence="5 7" id="KW-1133">Transmembrane helix</keyword>
<sequence>MKKRTVWILVLGMTAVSLAETGFDLELLEERGSRFFDIARAMVPPDKGFFQEAAGPLLGTVRMSLAGSFLGSLLGLLGAVLGSRRTDPHPWIRVSFLCFIQLLRTVPALILALLCTFLVGLGTLAGTLALTFSTFGVMTRLGYEDMENLDWKTARALEASGCGRGKAFCRAILPRLLPGYLNNALYLWEANVRQAAILGYVGAGGIGLLMNQQLAWRAYSRVGSILVLLYGAVLASESLSEALGKVLNGQWRLQSWMKKGMVVLGIVLFLGSLGTLEPAGRGGLGAARAMIRGLLAPDPSLLFSLEKDGVPWLLGETFAMAFLGTLGGGMAAGFLAFFSSFRFLPVQGALLPRLVLLGIRTVPVFVYGLMWLRVTGPGPFAGTLTLWVCSIGLLAKRFQIGLDSGDRQPFDACRAMGTGWAAAFRWTILPQLKKSTATALLYRLDVNLREASILGLVGAGGIGTPLILALQQYKWQEAGAFLWGLAVLVLAVEWGSERGRR</sequence>
<feature type="domain" description="ABC transmembrane type-1" evidence="8">
    <location>
        <begin position="314"/>
        <end position="494"/>
    </location>
</feature>
<dbReference type="AlphaFoldDB" id="A0A6N7W263"/>
<comment type="similarity">
    <text evidence="7">Belongs to the binding-protein-dependent transport system permease family.</text>
</comment>
<evidence type="ECO:0000256" key="2">
    <source>
        <dbReference type="ARBA" id="ARBA00022448"/>
    </source>
</evidence>
<evidence type="ECO:0000256" key="7">
    <source>
        <dbReference type="RuleBase" id="RU363032"/>
    </source>
</evidence>
<accession>A0A6N7W263</accession>
<name>A0A6N7W263_ACIFE</name>
<organism evidence="9 10">
    <name type="scientific">Acidaminococcus fermentans</name>
    <dbReference type="NCBI Taxonomy" id="905"/>
    <lineage>
        <taxon>Bacteria</taxon>
        <taxon>Bacillati</taxon>
        <taxon>Bacillota</taxon>
        <taxon>Negativicutes</taxon>
        <taxon>Acidaminococcales</taxon>
        <taxon>Acidaminococcaceae</taxon>
        <taxon>Acidaminococcus</taxon>
    </lineage>
</organism>
<keyword evidence="3" id="KW-1003">Cell membrane</keyword>
<evidence type="ECO:0000256" key="4">
    <source>
        <dbReference type="ARBA" id="ARBA00022692"/>
    </source>
</evidence>
<dbReference type="Gene3D" id="1.10.3720.10">
    <property type="entry name" value="MetI-like"/>
    <property type="match status" value="2"/>
</dbReference>
<dbReference type="InterPro" id="IPR035906">
    <property type="entry name" value="MetI-like_sf"/>
</dbReference>
<reference evidence="9 10" key="1">
    <citation type="submission" date="2019-08" db="EMBL/GenBank/DDBJ databases">
        <title>In-depth cultivation of the pig gut microbiome towards novel bacterial diversity and tailored functional studies.</title>
        <authorList>
            <person name="Wylensek D."/>
            <person name="Hitch T.C.A."/>
            <person name="Clavel T."/>
        </authorList>
    </citation>
    <scope>NUCLEOTIDE SEQUENCE [LARGE SCALE GENOMIC DNA]</scope>
    <source>
        <strain evidence="9 10">WCA-389-WT-5B</strain>
    </source>
</reference>
<feature type="transmembrane region" description="Helical" evidence="7">
    <location>
        <begin position="256"/>
        <end position="276"/>
    </location>
</feature>
<evidence type="ECO:0000256" key="3">
    <source>
        <dbReference type="ARBA" id="ARBA00022475"/>
    </source>
</evidence>
<dbReference type="PANTHER" id="PTHR30043">
    <property type="entry name" value="PHOSPHONATES TRANSPORT SYSTEM PERMEASE PROTEIN"/>
    <property type="match status" value="1"/>
</dbReference>
<dbReference type="SUPFAM" id="SSF161098">
    <property type="entry name" value="MetI-like"/>
    <property type="match status" value="2"/>
</dbReference>
<keyword evidence="2 7" id="KW-0813">Transport</keyword>